<keyword evidence="1" id="KW-0808">Transferase</keyword>
<evidence type="ECO:0000256" key="1">
    <source>
        <dbReference type="ARBA" id="ARBA00022679"/>
    </source>
</evidence>
<dbReference type="EMBL" id="SRRZ01000101">
    <property type="protein sequence ID" value="NQE36853.1"/>
    <property type="molecule type" value="Genomic_DNA"/>
</dbReference>
<dbReference type="Gene3D" id="3.40.630.30">
    <property type="match status" value="1"/>
</dbReference>
<reference evidence="4 5" key="1">
    <citation type="journal article" date="2020" name="Sci. Rep.">
        <title>A novel cyanobacterial geosmin producer, revising GeoA distribution and dispersion patterns in Bacteria.</title>
        <authorList>
            <person name="Churro C."/>
            <person name="Semedo-Aguiar A.P."/>
            <person name="Silva A.D."/>
            <person name="Pereira-Leal J.B."/>
            <person name="Leite R.B."/>
        </authorList>
    </citation>
    <scope>NUCLEOTIDE SEQUENCE [LARGE SCALE GENOMIC DNA]</scope>
    <source>
        <strain evidence="4 5">IPMA8</strain>
    </source>
</reference>
<gene>
    <name evidence="4" type="ORF">E5S67_04619</name>
</gene>
<dbReference type="RefSeq" id="WP_172190712.1">
    <property type="nucleotide sequence ID" value="NZ_CAWPPK010000004.1"/>
</dbReference>
<evidence type="ECO:0000256" key="2">
    <source>
        <dbReference type="ARBA" id="ARBA00023315"/>
    </source>
</evidence>
<dbReference type="InterPro" id="IPR000182">
    <property type="entry name" value="GNAT_dom"/>
</dbReference>
<evidence type="ECO:0000313" key="5">
    <source>
        <dbReference type="Proteomes" id="UP000702425"/>
    </source>
</evidence>
<comment type="caution">
    <text evidence="4">The sequence shown here is derived from an EMBL/GenBank/DDBJ whole genome shotgun (WGS) entry which is preliminary data.</text>
</comment>
<keyword evidence="5" id="KW-1185">Reference proteome</keyword>
<dbReference type="PANTHER" id="PTHR43877">
    <property type="entry name" value="AMINOALKYLPHOSPHONATE N-ACETYLTRANSFERASE-RELATED-RELATED"/>
    <property type="match status" value="1"/>
</dbReference>
<dbReference type="Proteomes" id="UP000702425">
    <property type="component" value="Unassembled WGS sequence"/>
</dbReference>
<evidence type="ECO:0000259" key="3">
    <source>
        <dbReference type="PROSITE" id="PS51186"/>
    </source>
</evidence>
<dbReference type="PROSITE" id="PS51186">
    <property type="entry name" value="GNAT"/>
    <property type="match status" value="1"/>
</dbReference>
<dbReference type="Pfam" id="PF00583">
    <property type="entry name" value="Acetyltransf_1"/>
    <property type="match status" value="1"/>
</dbReference>
<sequence length="287" mass="31889">MNVAIRRAQPSDIDVCARITYEAFKDISDRHQFPHTDFPTLEFSTEIIDFLIESPLFFDIVAESSGAVVGCGFMDERNPIRGIGPVSVDRTFQGRGTGREIMKALLERGQDAVGIRLVQESFNMASLSLYASLGFEVKEPFVLMEGKFRSQPQHGFEVRPMASEDVGECAALCEKLCRCDRTSEIEDALNEFSSFVACRQGQIVAYTCAVSALSHSVAQTEADMQALLLGAAAYISEELLSFHLPLRYASLFRWCLQEGLRALKPMAVMAVGEYQSPEGCWFPSFAY</sequence>
<name>A0ABX2D4W6_9CYAN</name>
<evidence type="ECO:0000313" key="4">
    <source>
        <dbReference type="EMBL" id="NQE36853.1"/>
    </source>
</evidence>
<proteinExistence type="predicted"/>
<dbReference type="InterPro" id="IPR050832">
    <property type="entry name" value="Bact_Acetyltransf"/>
</dbReference>
<dbReference type="InterPro" id="IPR016181">
    <property type="entry name" value="Acyl_CoA_acyltransferase"/>
</dbReference>
<dbReference type="CDD" id="cd04301">
    <property type="entry name" value="NAT_SF"/>
    <property type="match status" value="1"/>
</dbReference>
<keyword evidence="2" id="KW-0012">Acyltransferase</keyword>
<feature type="domain" description="N-acetyltransferase" evidence="3">
    <location>
        <begin position="3"/>
        <end position="162"/>
    </location>
</feature>
<dbReference type="SUPFAM" id="SSF55729">
    <property type="entry name" value="Acyl-CoA N-acyltransferases (Nat)"/>
    <property type="match status" value="1"/>
</dbReference>
<organism evidence="4 5">
    <name type="scientific">Microcoleus asticus IPMA8</name>
    <dbReference type="NCBI Taxonomy" id="2563858"/>
    <lineage>
        <taxon>Bacteria</taxon>
        <taxon>Bacillati</taxon>
        <taxon>Cyanobacteriota</taxon>
        <taxon>Cyanophyceae</taxon>
        <taxon>Oscillatoriophycideae</taxon>
        <taxon>Oscillatoriales</taxon>
        <taxon>Microcoleaceae</taxon>
        <taxon>Microcoleus</taxon>
        <taxon>Microcoleus asticus</taxon>
    </lineage>
</organism>
<accession>A0ABX2D4W6</accession>
<protein>
    <recommendedName>
        <fullName evidence="3">N-acetyltransferase domain-containing protein</fullName>
    </recommendedName>
</protein>
<dbReference type="PANTHER" id="PTHR43877:SF2">
    <property type="entry name" value="AMINOALKYLPHOSPHONATE N-ACETYLTRANSFERASE-RELATED"/>
    <property type="match status" value="1"/>
</dbReference>